<sequence>MMPMKWSGHWQLACCPPGAIRHRWLQSVQ</sequence>
<dbReference type="AlphaFoldDB" id="A0A4Z2E864"/>
<comment type="caution">
    <text evidence="1">The sequence shown here is derived from an EMBL/GenBank/DDBJ whole genome shotgun (WGS) entry which is preliminary data.</text>
</comment>
<organism evidence="1 2">
    <name type="scientific">Liparis tanakae</name>
    <name type="common">Tanaka's snailfish</name>
    <dbReference type="NCBI Taxonomy" id="230148"/>
    <lineage>
        <taxon>Eukaryota</taxon>
        <taxon>Metazoa</taxon>
        <taxon>Chordata</taxon>
        <taxon>Craniata</taxon>
        <taxon>Vertebrata</taxon>
        <taxon>Euteleostomi</taxon>
        <taxon>Actinopterygii</taxon>
        <taxon>Neopterygii</taxon>
        <taxon>Teleostei</taxon>
        <taxon>Neoteleostei</taxon>
        <taxon>Acanthomorphata</taxon>
        <taxon>Eupercaria</taxon>
        <taxon>Perciformes</taxon>
        <taxon>Cottioidei</taxon>
        <taxon>Cottales</taxon>
        <taxon>Liparidae</taxon>
        <taxon>Liparis</taxon>
    </lineage>
</organism>
<accession>A0A4Z2E864</accession>
<evidence type="ECO:0000313" key="2">
    <source>
        <dbReference type="Proteomes" id="UP000314294"/>
    </source>
</evidence>
<dbReference type="Proteomes" id="UP000314294">
    <property type="component" value="Unassembled WGS sequence"/>
</dbReference>
<proteinExistence type="predicted"/>
<name>A0A4Z2E864_9TELE</name>
<keyword evidence="2" id="KW-1185">Reference proteome</keyword>
<reference evidence="1 2" key="1">
    <citation type="submission" date="2019-03" db="EMBL/GenBank/DDBJ databases">
        <title>First draft genome of Liparis tanakae, snailfish: a comprehensive survey of snailfish specific genes.</title>
        <authorList>
            <person name="Kim W."/>
            <person name="Song I."/>
            <person name="Jeong J.-H."/>
            <person name="Kim D."/>
            <person name="Kim S."/>
            <person name="Ryu S."/>
            <person name="Song J.Y."/>
            <person name="Lee S.K."/>
        </authorList>
    </citation>
    <scope>NUCLEOTIDE SEQUENCE [LARGE SCALE GENOMIC DNA]</scope>
    <source>
        <tissue evidence="1">Muscle</tissue>
    </source>
</reference>
<dbReference type="EMBL" id="SRLO01013410">
    <property type="protein sequence ID" value="TNN25106.1"/>
    <property type="molecule type" value="Genomic_DNA"/>
</dbReference>
<protein>
    <submittedName>
        <fullName evidence="1">Uncharacterized protein</fullName>
    </submittedName>
</protein>
<evidence type="ECO:0000313" key="1">
    <source>
        <dbReference type="EMBL" id="TNN25106.1"/>
    </source>
</evidence>
<gene>
    <name evidence="1" type="ORF">EYF80_064767</name>
</gene>